<dbReference type="GO" id="GO:0003677">
    <property type="term" value="F:DNA binding"/>
    <property type="evidence" value="ECO:0007669"/>
    <property type="project" value="UniProtKB-KW"/>
</dbReference>
<keyword evidence="1" id="KW-0479">Metal-binding</keyword>
<evidence type="ECO:0000256" key="2">
    <source>
        <dbReference type="ARBA" id="ARBA00022833"/>
    </source>
</evidence>
<evidence type="ECO:0000256" key="4">
    <source>
        <dbReference type="ARBA" id="ARBA00023125"/>
    </source>
</evidence>
<dbReference type="AlphaFoldDB" id="A0A5N6YU19"/>
<evidence type="ECO:0000313" key="10">
    <source>
        <dbReference type="EMBL" id="KAE8348994.1"/>
    </source>
</evidence>
<dbReference type="Pfam" id="PF00172">
    <property type="entry name" value="Zn_clus"/>
    <property type="match status" value="1"/>
</dbReference>
<feature type="domain" description="Zn(2)-C6 fungal-type" evidence="9">
    <location>
        <begin position="189"/>
        <end position="220"/>
    </location>
</feature>
<evidence type="ECO:0000256" key="3">
    <source>
        <dbReference type="ARBA" id="ARBA00023015"/>
    </source>
</evidence>
<evidence type="ECO:0000259" key="9">
    <source>
        <dbReference type="PROSITE" id="PS50048"/>
    </source>
</evidence>
<gene>
    <name evidence="10" type="ORF">BDV28DRAFT_160855</name>
</gene>
<feature type="compositionally biased region" description="Polar residues" evidence="8">
    <location>
        <begin position="83"/>
        <end position="92"/>
    </location>
</feature>
<reference evidence="11" key="1">
    <citation type="submission" date="2019-04" db="EMBL/GenBank/DDBJ databases">
        <title>Friends and foes A comparative genomics studyof 23 Aspergillus species from section Flavi.</title>
        <authorList>
            <consortium name="DOE Joint Genome Institute"/>
            <person name="Kjaerbolling I."/>
            <person name="Vesth T."/>
            <person name="Frisvad J.C."/>
            <person name="Nybo J.L."/>
            <person name="Theobald S."/>
            <person name="Kildgaard S."/>
            <person name="Isbrandt T."/>
            <person name="Kuo A."/>
            <person name="Sato A."/>
            <person name="Lyhne E.K."/>
            <person name="Kogle M.E."/>
            <person name="Wiebenga A."/>
            <person name="Kun R.S."/>
            <person name="Lubbers R.J."/>
            <person name="Makela M.R."/>
            <person name="Barry K."/>
            <person name="Chovatia M."/>
            <person name="Clum A."/>
            <person name="Daum C."/>
            <person name="Haridas S."/>
            <person name="He G."/>
            <person name="LaButti K."/>
            <person name="Lipzen A."/>
            <person name="Mondo S."/>
            <person name="Riley R."/>
            <person name="Salamov A."/>
            <person name="Simmons B.A."/>
            <person name="Magnuson J.K."/>
            <person name="Henrissat B."/>
            <person name="Mortensen U.H."/>
            <person name="Larsen T.O."/>
            <person name="Devries R.P."/>
            <person name="Grigoriev I.V."/>
            <person name="Machida M."/>
            <person name="Baker S.E."/>
            <person name="Andersen M.R."/>
        </authorList>
    </citation>
    <scope>NUCLEOTIDE SEQUENCE [LARGE SCALE GENOMIC DNA]</scope>
    <source>
        <strain evidence="11">CBS 553.77</strain>
    </source>
</reference>
<dbReference type="CDD" id="cd00067">
    <property type="entry name" value="GAL4"/>
    <property type="match status" value="1"/>
</dbReference>
<feature type="region of interest" description="Disordered" evidence="8">
    <location>
        <begin position="129"/>
        <end position="179"/>
    </location>
</feature>
<protein>
    <recommendedName>
        <fullName evidence="7">Transcription activator of gluconeogenesis acuK</fullName>
    </recommendedName>
</protein>
<keyword evidence="11" id="KW-1185">Reference proteome</keyword>
<dbReference type="InterPro" id="IPR036864">
    <property type="entry name" value="Zn2-C6_fun-type_DNA-bd_sf"/>
</dbReference>
<keyword evidence="2" id="KW-0862">Zinc</keyword>
<keyword evidence="3" id="KW-0805">Transcription regulation</keyword>
<keyword evidence="6" id="KW-0539">Nucleus</keyword>
<dbReference type="OrthoDB" id="5575144at2759"/>
<keyword evidence="5" id="KW-0804">Transcription</keyword>
<dbReference type="InterPro" id="IPR050335">
    <property type="entry name" value="ERT1_acuK_gluconeogen_tf"/>
</dbReference>
<organism evidence="10 11">
    <name type="scientific">Aspergillus coremiiformis</name>
    <dbReference type="NCBI Taxonomy" id="138285"/>
    <lineage>
        <taxon>Eukaryota</taxon>
        <taxon>Fungi</taxon>
        <taxon>Dikarya</taxon>
        <taxon>Ascomycota</taxon>
        <taxon>Pezizomycotina</taxon>
        <taxon>Eurotiomycetes</taxon>
        <taxon>Eurotiomycetidae</taxon>
        <taxon>Eurotiales</taxon>
        <taxon>Aspergillaceae</taxon>
        <taxon>Aspergillus</taxon>
        <taxon>Aspergillus subgen. Circumdati</taxon>
    </lineage>
</organism>
<dbReference type="SUPFAM" id="SSF57701">
    <property type="entry name" value="Zn2/Cys6 DNA-binding domain"/>
    <property type="match status" value="1"/>
</dbReference>
<feature type="region of interest" description="Disordered" evidence="8">
    <location>
        <begin position="424"/>
        <end position="548"/>
    </location>
</feature>
<accession>A0A5N6YU19</accession>
<dbReference type="InterPro" id="IPR001138">
    <property type="entry name" value="Zn2Cys6_DnaBD"/>
</dbReference>
<dbReference type="GO" id="GO:0008270">
    <property type="term" value="F:zinc ion binding"/>
    <property type="evidence" value="ECO:0007669"/>
    <property type="project" value="InterPro"/>
</dbReference>
<evidence type="ECO:0000313" key="11">
    <source>
        <dbReference type="Proteomes" id="UP000327118"/>
    </source>
</evidence>
<dbReference type="SMART" id="SM00066">
    <property type="entry name" value="GAL4"/>
    <property type="match status" value="1"/>
</dbReference>
<dbReference type="GO" id="GO:0009893">
    <property type="term" value="P:positive regulation of metabolic process"/>
    <property type="evidence" value="ECO:0007669"/>
    <property type="project" value="UniProtKB-ARBA"/>
</dbReference>
<dbReference type="Proteomes" id="UP000327118">
    <property type="component" value="Unassembled WGS sequence"/>
</dbReference>
<dbReference type="GO" id="GO:0000981">
    <property type="term" value="F:DNA-binding transcription factor activity, RNA polymerase II-specific"/>
    <property type="evidence" value="ECO:0007669"/>
    <property type="project" value="InterPro"/>
</dbReference>
<dbReference type="EMBL" id="ML739361">
    <property type="protein sequence ID" value="KAE8348994.1"/>
    <property type="molecule type" value="Genomic_DNA"/>
</dbReference>
<evidence type="ECO:0000256" key="5">
    <source>
        <dbReference type="ARBA" id="ARBA00023163"/>
    </source>
</evidence>
<dbReference type="PROSITE" id="PS00463">
    <property type="entry name" value="ZN2_CY6_FUNGAL_1"/>
    <property type="match status" value="1"/>
</dbReference>
<evidence type="ECO:0000256" key="7">
    <source>
        <dbReference type="ARBA" id="ARBA00040750"/>
    </source>
</evidence>
<feature type="region of interest" description="Disordered" evidence="8">
    <location>
        <begin position="1"/>
        <end position="112"/>
    </location>
</feature>
<keyword evidence="4" id="KW-0238">DNA-binding</keyword>
<evidence type="ECO:0000256" key="8">
    <source>
        <dbReference type="SAM" id="MobiDB-lite"/>
    </source>
</evidence>
<dbReference type="PANTHER" id="PTHR47659">
    <property type="entry name" value="ZN(II)2CYS6 TRANSCRIPTION FACTOR (EUROFUNG)-RELATED"/>
    <property type="match status" value="1"/>
</dbReference>
<evidence type="ECO:0000256" key="1">
    <source>
        <dbReference type="ARBA" id="ARBA00022723"/>
    </source>
</evidence>
<proteinExistence type="predicted"/>
<dbReference type="PANTHER" id="PTHR47659:SF4">
    <property type="entry name" value="ZN(II)2CYS6 TRANSCRIPTION FACTOR (EUROFUNG)"/>
    <property type="match status" value="1"/>
</dbReference>
<evidence type="ECO:0000256" key="6">
    <source>
        <dbReference type="ARBA" id="ARBA00023242"/>
    </source>
</evidence>
<dbReference type="PROSITE" id="PS50048">
    <property type="entry name" value="ZN2_CY6_FUNGAL_2"/>
    <property type="match status" value="1"/>
</dbReference>
<feature type="region of interest" description="Disordered" evidence="8">
    <location>
        <begin position="241"/>
        <end position="275"/>
    </location>
</feature>
<sequence length="548" mass="59063">MQSLVLPPSSFITPEFGHSRRAPGPERLSLDLTRTTNARRCNPRDLPPPRSMSASVPTEDPRETAGKISRPGQPELHQPGTVVESSTVSAPTGISAALTGQVRPPRTPPTTTLREPAYYRVITGARNEVPRQPFPVSDSFSARLPPSLPSQPSGPTFSQPTFGASPPGAAVRALPQKPTRRTKAHVASACVNCKKKHLGCDPARPCRRCVLSGKEATCVDVTHKKRGRPPLKAEDASLRAYASQPDNPGASGEHHVSQPRRPMHRATSSRELRPMTDLQVPGGPPGPFGMRLSPGQPHRWPGAVYPQAIDPSLSMQRNLGHRRFSSSSSVQSMTSVSPGSFVPIGGGYSPGMGASHMPVGVGRPLSSYGNPAVHPISSPPQYHQSYGVPYSPYTSNARVVNRMPMSEQPMPRDPRENLAESSVRLPPIYPPTIGNPHPGPPAHRLSDPYQATWPPRPRDELAQQEPRQPPGHGHGTIEPISPHSPMRFGASDFNYASQVPRQLVPVPSYQEHPPPGSARGDQPAAAAENGDSRPAKRRKMALDDMVND</sequence>
<name>A0A5N6YU19_9EURO</name>